<dbReference type="Proteomes" id="UP000613208">
    <property type="component" value="Unassembled WGS sequence"/>
</dbReference>
<accession>A0A916VCY6</accession>
<feature type="domain" description="Zinc-ribbon" evidence="3">
    <location>
        <begin position="2"/>
        <end position="24"/>
    </location>
</feature>
<dbReference type="AlphaFoldDB" id="A0A916VCY6"/>
<dbReference type="RefSeq" id="WP_201311399.1">
    <property type="nucleotide sequence ID" value="NZ_BLYI01000043.1"/>
</dbReference>
<dbReference type="PANTHER" id="PTHR40038">
    <property type="entry name" value="MEMBRANE-ASSOCIATED PROTEIN TCAA"/>
    <property type="match status" value="1"/>
</dbReference>
<sequence length="390" mass="42931">MYCPNCGKEVEDGALFCGECGAKIGEAPKPKKKTPGKPAAKKKPKDGESFSPKAKKIIIAQIIVLAVLIAAFIYLGTRNSKPESAANQFVKNYNDRNWSKVYDAYHFEEDTFINEDTFKATMDQSDTETLSSPVGGYLSNGEYVYRIRKGFSYITVTVGRSAEKSFFFFDKYEVTSVSDSSVSFQMVTVPNISGVTLKIDGVKAENTSDSDDATSYSVKLFRGTHKATFSGADGIFTKNSYTFDTSGNSLISQIEYSDSAKEEAAKALESYLPDITENKIKGREKSNLADYFISDQRAELYGESLCTGTYSTGSDTKNLGELVVSRCVAVDPTRSYYSVANGIPVNVSATRTYQYRLFSGSYTTGTCIVRGTAYMVKKDGKWVINTVSYY</sequence>
<evidence type="ECO:0000313" key="4">
    <source>
        <dbReference type="EMBL" id="GFO85704.1"/>
    </source>
</evidence>
<keyword evidence="2" id="KW-0812">Transmembrane</keyword>
<keyword evidence="2" id="KW-0472">Membrane</keyword>
<evidence type="ECO:0000256" key="2">
    <source>
        <dbReference type="SAM" id="Phobius"/>
    </source>
</evidence>
<evidence type="ECO:0000259" key="3">
    <source>
        <dbReference type="Pfam" id="PF13240"/>
    </source>
</evidence>
<organism evidence="4 5">
    <name type="scientific">Anaerostipes butyraticus</name>
    <dbReference type="NCBI Taxonomy" id="645466"/>
    <lineage>
        <taxon>Bacteria</taxon>
        <taxon>Bacillati</taxon>
        <taxon>Bacillota</taxon>
        <taxon>Clostridia</taxon>
        <taxon>Lachnospirales</taxon>
        <taxon>Lachnospiraceae</taxon>
        <taxon>Anaerostipes</taxon>
    </lineage>
</organism>
<dbReference type="EMBL" id="BLYI01000043">
    <property type="protein sequence ID" value="GFO85704.1"/>
    <property type="molecule type" value="Genomic_DNA"/>
</dbReference>
<reference evidence="4" key="1">
    <citation type="submission" date="2020-06" db="EMBL/GenBank/DDBJ databases">
        <title>Characterization of fructooligosaccharide metabolism and fructooligosaccharide-degrading enzymes in human commensal butyrate producers.</title>
        <authorList>
            <person name="Tanno H."/>
            <person name="Fujii T."/>
            <person name="Hirano K."/>
            <person name="Maeno S."/>
            <person name="Tonozuka T."/>
            <person name="Sakamoto M."/>
            <person name="Ohkuma M."/>
            <person name="Tochio T."/>
            <person name="Endo A."/>
        </authorList>
    </citation>
    <scope>NUCLEOTIDE SEQUENCE</scope>
    <source>
        <strain evidence="4">JCM 17466</strain>
    </source>
</reference>
<dbReference type="Pfam" id="PF13240">
    <property type="entry name" value="Zn_Ribbon_1"/>
    <property type="match status" value="1"/>
</dbReference>
<feature type="region of interest" description="Disordered" evidence="1">
    <location>
        <begin position="23"/>
        <end position="50"/>
    </location>
</feature>
<comment type="caution">
    <text evidence="4">The sequence shown here is derived from an EMBL/GenBank/DDBJ whole genome shotgun (WGS) entry which is preliminary data.</text>
</comment>
<feature type="transmembrane region" description="Helical" evidence="2">
    <location>
        <begin position="57"/>
        <end position="75"/>
    </location>
</feature>
<evidence type="ECO:0000313" key="5">
    <source>
        <dbReference type="Proteomes" id="UP000613208"/>
    </source>
</evidence>
<protein>
    <recommendedName>
        <fullName evidence="3">Zinc-ribbon domain-containing protein</fullName>
    </recommendedName>
</protein>
<proteinExistence type="predicted"/>
<feature type="compositionally biased region" description="Basic residues" evidence="1">
    <location>
        <begin position="30"/>
        <end position="44"/>
    </location>
</feature>
<dbReference type="InterPro" id="IPR026870">
    <property type="entry name" value="Zinc_ribbon_dom"/>
</dbReference>
<dbReference type="PANTHER" id="PTHR40038:SF1">
    <property type="entry name" value="MEMBRANE-ASSOCIATED PROTEIN TCAA"/>
    <property type="match status" value="1"/>
</dbReference>
<keyword evidence="5" id="KW-1185">Reference proteome</keyword>
<keyword evidence="2" id="KW-1133">Transmembrane helix</keyword>
<evidence type="ECO:0000256" key="1">
    <source>
        <dbReference type="SAM" id="MobiDB-lite"/>
    </source>
</evidence>
<name>A0A916VCY6_9FIRM</name>
<gene>
    <name evidence="4" type="ORF">ANBU17_20510</name>
</gene>